<accession>A0A399IS64</accession>
<protein>
    <submittedName>
        <fullName evidence="3">ATP-grasp domain-containing protein</fullName>
    </submittedName>
</protein>
<name>A0A399IS64_9CLOT</name>
<dbReference type="NCBIfam" id="NF009402">
    <property type="entry name" value="PRK12767.1-1"/>
    <property type="match status" value="1"/>
</dbReference>
<dbReference type="Pfam" id="PF21360">
    <property type="entry name" value="PylC-like_N"/>
    <property type="match status" value="1"/>
</dbReference>
<comment type="caution">
    <text evidence="3">The sequence shown here is derived from an EMBL/GenBank/DDBJ whole genome shotgun (WGS) entry which is preliminary data.</text>
</comment>
<organism evidence="3 4">
    <name type="scientific">Clostridium chromiireducens</name>
    <dbReference type="NCBI Taxonomy" id="225345"/>
    <lineage>
        <taxon>Bacteria</taxon>
        <taxon>Bacillati</taxon>
        <taxon>Bacillota</taxon>
        <taxon>Clostridia</taxon>
        <taxon>Eubacteriales</taxon>
        <taxon>Clostridiaceae</taxon>
        <taxon>Clostridium</taxon>
    </lineage>
</organism>
<dbReference type="Gene3D" id="3.40.50.20">
    <property type="match status" value="1"/>
</dbReference>
<dbReference type="GO" id="GO:0009432">
    <property type="term" value="P:SOS response"/>
    <property type="evidence" value="ECO:0007669"/>
    <property type="project" value="TreeGrafter"/>
</dbReference>
<dbReference type="Gene3D" id="3.30.1490.20">
    <property type="entry name" value="ATP-grasp fold, A domain"/>
    <property type="match status" value="1"/>
</dbReference>
<evidence type="ECO:0000256" key="1">
    <source>
        <dbReference type="PROSITE-ProRule" id="PRU00409"/>
    </source>
</evidence>
<dbReference type="Gene3D" id="3.30.470.20">
    <property type="entry name" value="ATP-grasp fold, B domain"/>
    <property type="match status" value="1"/>
</dbReference>
<dbReference type="GO" id="GO:0018169">
    <property type="term" value="F:ribosomal S6-glutamic acid ligase activity"/>
    <property type="evidence" value="ECO:0007669"/>
    <property type="project" value="TreeGrafter"/>
</dbReference>
<dbReference type="PROSITE" id="PS50975">
    <property type="entry name" value="ATP_GRASP"/>
    <property type="match status" value="1"/>
</dbReference>
<dbReference type="InterPro" id="IPR011761">
    <property type="entry name" value="ATP-grasp"/>
</dbReference>
<dbReference type="GO" id="GO:0005737">
    <property type="term" value="C:cytoplasm"/>
    <property type="evidence" value="ECO:0007669"/>
    <property type="project" value="TreeGrafter"/>
</dbReference>
<dbReference type="PANTHER" id="PTHR21621:SF0">
    <property type="entry name" value="BETA-CITRYLGLUTAMATE SYNTHASE B-RELATED"/>
    <property type="match status" value="1"/>
</dbReference>
<gene>
    <name evidence="3" type="ORF">D2A34_09515</name>
</gene>
<keyword evidence="1" id="KW-0547">Nucleotide-binding</keyword>
<evidence type="ECO:0000313" key="4">
    <source>
        <dbReference type="Proteomes" id="UP000265930"/>
    </source>
</evidence>
<proteinExistence type="predicted"/>
<dbReference type="InterPro" id="IPR048764">
    <property type="entry name" value="PylC_N"/>
</dbReference>
<dbReference type="GO" id="GO:0046872">
    <property type="term" value="F:metal ion binding"/>
    <property type="evidence" value="ECO:0007669"/>
    <property type="project" value="InterPro"/>
</dbReference>
<dbReference type="EMBL" id="QXDJ01000002">
    <property type="protein sequence ID" value="RII35427.1"/>
    <property type="molecule type" value="Genomic_DNA"/>
</dbReference>
<dbReference type="Proteomes" id="UP000265930">
    <property type="component" value="Unassembled WGS sequence"/>
</dbReference>
<dbReference type="GO" id="GO:0005524">
    <property type="term" value="F:ATP binding"/>
    <property type="evidence" value="ECO:0007669"/>
    <property type="project" value="UniProtKB-UniRule"/>
</dbReference>
<dbReference type="AlphaFoldDB" id="A0A399IS64"/>
<sequence length="362" mass="40327">MRSVMMRVLPKPMLGIDEKTLVNEINSALRVLITGAGSVYGQGIIRSLKESVLPVETIAIDSNPYSLGLFFAHKSYIAPQVADEEIYYMFIKNLCINHQIKAIFIGSTAELPFYSRNRESLEISTGAKVFVNPPTVIELCTDKWLTMCHLSSSGFQIPATIRYPEDAGMLSSFIESTGFPLIVKPRFGRGSVGVVLVKDKQQLLENIKGKESLIIQEYLTDEEQEFTVGICINQKGKVISKIALRRYLLEGVSIAAVSDDYHHIADYCAKAISTFGAYGAINIQLRLKDSMPVIFEINPRFSSSTGMRLLFGINEPESLIRSEVLCQEVIPGSPATGLVLRQYMDYYFSLDKLNSLSTSRLH</sequence>
<dbReference type="PANTHER" id="PTHR21621">
    <property type="entry name" value="RIBOSOMAL PROTEIN S6 MODIFICATION PROTEIN"/>
    <property type="match status" value="1"/>
</dbReference>
<keyword evidence="1" id="KW-0067">ATP-binding</keyword>
<feature type="domain" description="ATP-grasp" evidence="2">
    <location>
        <begin position="147"/>
        <end position="324"/>
    </location>
</feature>
<dbReference type="Pfam" id="PF15632">
    <property type="entry name" value="ATPgrasp_Ter"/>
    <property type="match status" value="1"/>
</dbReference>
<dbReference type="InterPro" id="IPR013815">
    <property type="entry name" value="ATP_grasp_subdomain_1"/>
</dbReference>
<evidence type="ECO:0000313" key="3">
    <source>
        <dbReference type="EMBL" id="RII35427.1"/>
    </source>
</evidence>
<evidence type="ECO:0000259" key="2">
    <source>
        <dbReference type="PROSITE" id="PS50975"/>
    </source>
</evidence>
<dbReference type="SUPFAM" id="SSF56059">
    <property type="entry name" value="Glutathione synthetase ATP-binding domain-like"/>
    <property type="match status" value="1"/>
</dbReference>
<reference evidence="3 4" key="1">
    <citation type="submission" date="2018-08" db="EMBL/GenBank/DDBJ databases">
        <title>Genome of Clostridium chromiireducens C1, DSM12136.</title>
        <authorList>
            <person name="Xing M."/>
            <person name="Wei Y."/>
            <person name="Ang E.L."/>
            <person name="Zhao H."/>
            <person name="Zhang Y."/>
        </authorList>
    </citation>
    <scope>NUCLEOTIDE SEQUENCE [LARGE SCALE GENOMIC DNA]</scope>
    <source>
        <strain evidence="3 4">C1</strain>
    </source>
</reference>